<feature type="signal peptide" evidence="2">
    <location>
        <begin position="1"/>
        <end position="26"/>
    </location>
</feature>
<organism evidence="3 4">
    <name type="scientific">Seminavis robusta</name>
    <dbReference type="NCBI Taxonomy" id="568900"/>
    <lineage>
        <taxon>Eukaryota</taxon>
        <taxon>Sar</taxon>
        <taxon>Stramenopiles</taxon>
        <taxon>Ochrophyta</taxon>
        <taxon>Bacillariophyta</taxon>
        <taxon>Bacillariophyceae</taxon>
        <taxon>Bacillariophycidae</taxon>
        <taxon>Naviculales</taxon>
        <taxon>Naviculaceae</taxon>
        <taxon>Seminavis</taxon>
    </lineage>
</organism>
<sequence>MRIPTSPGRLWFVAVLLTILASHASGFVSHHRGALKGSRHASSVNPRPFSTELYSEANNGGGKKAKKSIKATTKKKKIKKKKLKKRAADVVVAAQSTRTTTKVASAPPPQPVPEPPVSPIQEQIQARNLVRAPADYEPVTSHKSRPGIDVSLLGDLTGGRPGAIIETEEQLERKQEIFEELDTGVRQYNAETMSQYGTPQEFLGGAFDEDDPTAIDMATLGTWTIRDLQAKFEYEWDPEQGDPDPNHLEMLQPGVKYKETVEVDDDGVELGFNPLYGPSSALDTRTILGAQESYMINDKTKDDSMLPPQFPEGDLEIDYNQEVVNFRKSLDIIETYTDEFLPPEMPIPRHVAKWHGYPEPMSYPHQTKRQNPFVDPETATDFSVLTPYQARRKAVELARAQNSDWLPNGKSQAWHASKREPYEKIGTLVGTLRKADDIDETLVKAIQPVLDVLGSCVELLSIEGEDQTVFRFWYHGLMKNRHGIAAWTETMIREDCNVDVTGVIFETGFRRRDFAYEGGDHWYPPKT</sequence>
<dbReference type="OrthoDB" id="40371at2759"/>
<evidence type="ECO:0000313" key="4">
    <source>
        <dbReference type="Proteomes" id="UP001153069"/>
    </source>
</evidence>
<feature type="compositionally biased region" description="Basic residues" evidence="1">
    <location>
        <begin position="63"/>
        <end position="85"/>
    </location>
</feature>
<dbReference type="EMBL" id="CAICTM010001088">
    <property type="protein sequence ID" value="CAB9520296.1"/>
    <property type="molecule type" value="Genomic_DNA"/>
</dbReference>
<reference evidence="3" key="1">
    <citation type="submission" date="2020-06" db="EMBL/GenBank/DDBJ databases">
        <authorList>
            <consortium name="Plant Systems Biology data submission"/>
        </authorList>
    </citation>
    <scope>NUCLEOTIDE SEQUENCE</scope>
    <source>
        <strain evidence="3">D6</strain>
    </source>
</reference>
<dbReference type="Proteomes" id="UP001153069">
    <property type="component" value="Unassembled WGS sequence"/>
</dbReference>
<gene>
    <name evidence="3" type="ORF">SEMRO_1090_G240160.1</name>
</gene>
<protein>
    <submittedName>
        <fullName evidence="3">Uncharacterized protein</fullName>
    </submittedName>
</protein>
<evidence type="ECO:0000256" key="2">
    <source>
        <dbReference type="SAM" id="SignalP"/>
    </source>
</evidence>
<evidence type="ECO:0000313" key="3">
    <source>
        <dbReference type="EMBL" id="CAB9520296.1"/>
    </source>
</evidence>
<feature type="chain" id="PRO_5040220936" evidence="2">
    <location>
        <begin position="27"/>
        <end position="527"/>
    </location>
</feature>
<accession>A0A9N8EF38</accession>
<feature type="compositionally biased region" description="Pro residues" evidence="1">
    <location>
        <begin position="106"/>
        <end position="118"/>
    </location>
</feature>
<evidence type="ECO:0000256" key="1">
    <source>
        <dbReference type="SAM" id="MobiDB-lite"/>
    </source>
</evidence>
<comment type="caution">
    <text evidence="3">The sequence shown here is derived from an EMBL/GenBank/DDBJ whole genome shotgun (WGS) entry which is preliminary data.</text>
</comment>
<dbReference type="AlphaFoldDB" id="A0A9N8EF38"/>
<keyword evidence="2" id="KW-0732">Signal</keyword>
<feature type="region of interest" description="Disordered" evidence="1">
    <location>
        <begin position="33"/>
        <end position="118"/>
    </location>
</feature>
<keyword evidence="4" id="KW-1185">Reference proteome</keyword>
<feature type="compositionally biased region" description="Polar residues" evidence="1">
    <location>
        <begin position="94"/>
        <end position="103"/>
    </location>
</feature>
<name>A0A9N8EF38_9STRA</name>
<proteinExistence type="predicted"/>